<dbReference type="AlphaFoldDB" id="A0A5C5G7J2"/>
<proteinExistence type="predicted"/>
<protein>
    <submittedName>
        <fullName evidence="1">Uncharacterized protein</fullName>
    </submittedName>
</protein>
<evidence type="ECO:0000313" key="2">
    <source>
        <dbReference type="Proteomes" id="UP000311382"/>
    </source>
</evidence>
<comment type="caution">
    <text evidence="1">The sequence shown here is derived from an EMBL/GenBank/DDBJ whole genome shotgun (WGS) entry which is preliminary data.</text>
</comment>
<sequence>MAISDWELRKVKSALSTVAKAWSDGCASPDVLSEWLTATRRLVEAKQSTLSTWDCDKVISELKDFAAALERRPHDFCTVSPVAYGTAFAEKWFSELNKLHQGASAEHSLAHGAHSQNSYKLRRLRPW</sequence>
<dbReference type="EMBL" id="SOZI01000003">
    <property type="protein sequence ID" value="TNY24364.1"/>
    <property type="molecule type" value="Genomic_DNA"/>
</dbReference>
<reference evidence="1 2" key="1">
    <citation type="submission" date="2019-03" db="EMBL/GenBank/DDBJ databases">
        <title>Rhodosporidium diobovatum UCD-FST 08-225 genome sequencing, assembly, and annotation.</title>
        <authorList>
            <person name="Fakankun I.U."/>
            <person name="Fristensky B."/>
            <person name="Levin D.B."/>
        </authorList>
    </citation>
    <scope>NUCLEOTIDE SEQUENCE [LARGE SCALE GENOMIC DNA]</scope>
    <source>
        <strain evidence="1 2">UCD-FST 08-225</strain>
    </source>
</reference>
<evidence type="ECO:0000313" key="1">
    <source>
        <dbReference type="EMBL" id="TNY24364.1"/>
    </source>
</evidence>
<gene>
    <name evidence="1" type="ORF">DMC30DRAFT_413302</name>
</gene>
<dbReference type="Proteomes" id="UP000311382">
    <property type="component" value="Unassembled WGS sequence"/>
</dbReference>
<name>A0A5C5G7J2_9BASI</name>
<keyword evidence="2" id="KW-1185">Reference proteome</keyword>
<accession>A0A5C5G7J2</accession>
<organism evidence="1 2">
    <name type="scientific">Rhodotorula diobovata</name>
    <dbReference type="NCBI Taxonomy" id="5288"/>
    <lineage>
        <taxon>Eukaryota</taxon>
        <taxon>Fungi</taxon>
        <taxon>Dikarya</taxon>
        <taxon>Basidiomycota</taxon>
        <taxon>Pucciniomycotina</taxon>
        <taxon>Microbotryomycetes</taxon>
        <taxon>Sporidiobolales</taxon>
        <taxon>Sporidiobolaceae</taxon>
        <taxon>Rhodotorula</taxon>
    </lineage>
</organism>